<comment type="caution">
    <text evidence="4">The sequence shown here is derived from an EMBL/GenBank/DDBJ whole genome shotgun (WGS) entry which is preliminary data.</text>
</comment>
<evidence type="ECO:0000256" key="3">
    <source>
        <dbReference type="SAM" id="Phobius"/>
    </source>
</evidence>
<gene>
    <name evidence="4" type="ORF">GCM10009801_51330</name>
</gene>
<organism evidence="4 5">
    <name type="scientific">Streptomyces albiaxialis</name>
    <dbReference type="NCBI Taxonomy" id="329523"/>
    <lineage>
        <taxon>Bacteria</taxon>
        <taxon>Bacillati</taxon>
        <taxon>Actinomycetota</taxon>
        <taxon>Actinomycetes</taxon>
        <taxon>Kitasatosporales</taxon>
        <taxon>Streptomycetaceae</taxon>
        <taxon>Streptomyces</taxon>
    </lineage>
</organism>
<feature type="compositionally biased region" description="Basic and acidic residues" evidence="2">
    <location>
        <begin position="376"/>
        <end position="387"/>
    </location>
</feature>
<feature type="transmembrane region" description="Helical" evidence="3">
    <location>
        <begin position="115"/>
        <end position="136"/>
    </location>
</feature>
<dbReference type="NCBIfam" id="NF010613">
    <property type="entry name" value="PRK14013.1-3"/>
    <property type="match status" value="1"/>
</dbReference>
<keyword evidence="1" id="KW-0175">Coiled coil</keyword>
<feature type="transmembrane region" description="Helical" evidence="3">
    <location>
        <begin position="32"/>
        <end position="53"/>
    </location>
</feature>
<feature type="transmembrane region" description="Helical" evidence="3">
    <location>
        <begin position="315"/>
        <end position="333"/>
    </location>
</feature>
<dbReference type="PANTHER" id="PTHR30238:SF4">
    <property type="entry name" value="SLL1022 PROTEIN"/>
    <property type="match status" value="1"/>
</dbReference>
<feature type="transmembrane region" description="Helical" evidence="3">
    <location>
        <begin position="192"/>
        <end position="211"/>
    </location>
</feature>
<evidence type="ECO:0000256" key="1">
    <source>
        <dbReference type="SAM" id="Coils"/>
    </source>
</evidence>
<dbReference type="Proteomes" id="UP001500016">
    <property type="component" value="Unassembled WGS sequence"/>
</dbReference>
<dbReference type="PANTHER" id="PTHR30238">
    <property type="entry name" value="MEMBRANE BOUND PREDICTED REDOX MODULATOR"/>
    <property type="match status" value="1"/>
</dbReference>
<dbReference type="RefSeq" id="WP_344531645.1">
    <property type="nucleotide sequence ID" value="NZ_BAAAPE010000013.1"/>
</dbReference>
<feature type="region of interest" description="Disordered" evidence="2">
    <location>
        <begin position="363"/>
        <end position="387"/>
    </location>
</feature>
<feature type="transmembrane region" description="Helical" evidence="3">
    <location>
        <begin position="339"/>
        <end position="356"/>
    </location>
</feature>
<dbReference type="InterPro" id="IPR007427">
    <property type="entry name" value="DUF475"/>
</dbReference>
<keyword evidence="3" id="KW-0812">Transmembrane</keyword>
<evidence type="ECO:0000313" key="4">
    <source>
        <dbReference type="EMBL" id="GAA2087986.1"/>
    </source>
</evidence>
<feature type="transmembrane region" description="Helical" evidence="3">
    <location>
        <begin position="65"/>
        <end position="88"/>
    </location>
</feature>
<feature type="transmembrane region" description="Helical" evidence="3">
    <location>
        <begin position="269"/>
        <end position="294"/>
    </location>
</feature>
<sequence>MVLKTFGWSFGVTAVGLAAAAFFWGWEAFVLVLMLSILEISLSFDNAVVNAGVLKKMNAFWQKIFLTIGILIAVFGMRLVFPVVIVAITAKVGPIEAVEVALDNPDRYEQLVTDAHPSIAAFGGMFLLMIFLDFIFDEREHKWIGWLERPLSRLGKVNGLSVCLALIVLLVVAVTIATGAHQHGGMHADKSGTVMLSGIAGLITYLIVGGLSGHFEDKLEEEEEREHEAEEAAKRAGKDPSMVGLAGKAAFFMFLYLEVLDASFSFDGVIGAFAITNHIFWMALGLGIGAMYVRSLTVYLVRQGTLDDYVYLEHGAHYAIGALAAILLITIKYEIHEVITGSIGVLLIATSFWSSVRRNRRLEAEGGGDDSGGGEGESKESEVTSGV</sequence>
<evidence type="ECO:0000313" key="5">
    <source>
        <dbReference type="Proteomes" id="UP001500016"/>
    </source>
</evidence>
<dbReference type="Pfam" id="PF04332">
    <property type="entry name" value="DUF475"/>
    <property type="match status" value="1"/>
</dbReference>
<keyword evidence="3" id="KW-1133">Transmembrane helix</keyword>
<feature type="transmembrane region" description="Helical" evidence="3">
    <location>
        <begin position="241"/>
        <end position="257"/>
    </location>
</feature>
<feature type="coiled-coil region" evidence="1">
    <location>
        <begin position="212"/>
        <end position="239"/>
    </location>
</feature>
<feature type="transmembrane region" description="Helical" evidence="3">
    <location>
        <begin position="7"/>
        <end position="26"/>
    </location>
</feature>
<dbReference type="EMBL" id="BAAAPE010000013">
    <property type="protein sequence ID" value="GAA2087986.1"/>
    <property type="molecule type" value="Genomic_DNA"/>
</dbReference>
<keyword evidence="3" id="KW-0472">Membrane</keyword>
<protein>
    <submittedName>
        <fullName evidence="4">DUF475 domain-containing protein</fullName>
    </submittedName>
</protein>
<reference evidence="4 5" key="1">
    <citation type="journal article" date="2019" name="Int. J. Syst. Evol. Microbiol.">
        <title>The Global Catalogue of Microorganisms (GCM) 10K type strain sequencing project: providing services to taxonomists for standard genome sequencing and annotation.</title>
        <authorList>
            <consortium name="The Broad Institute Genomics Platform"/>
            <consortium name="The Broad Institute Genome Sequencing Center for Infectious Disease"/>
            <person name="Wu L."/>
            <person name="Ma J."/>
        </authorList>
    </citation>
    <scope>NUCLEOTIDE SEQUENCE [LARGE SCALE GENOMIC DNA]</scope>
    <source>
        <strain evidence="4 5">JCM 15478</strain>
    </source>
</reference>
<keyword evidence="5" id="KW-1185">Reference proteome</keyword>
<name>A0ABN2WBK5_9ACTN</name>
<evidence type="ECO:0000256" key="2">
    <source>
        <dbReference type="SAM" id="MobiDB-lite"/>
    </source>
</evidence>
<accession>A0ABN2WBK5</accession>
<feature type="transmembrane region" description="Helical" evidence="3">
    <location>
        <begin position="157"/>
        <end position="180"/>
    </location>
</feature>
<proteinExistence type="predicted"/>